<sequence length="202" mass="21738">MDAEIVALVTAGVGLVGALGGAVIGGAAAMRGARIGAETTARATEKQVREQALNEHEHWLREQRLQAYRALLVAFDEFAVATTQMSRMLNWPSTDADPIPVDIGAPANAVTSANVLIQMLGPEGVRAPAAELWERVYEAFHCLSRWRRAFIREDDDSAEQARAEWERVRKMGAVHIAFVQAATEAVANPEVVLGGVPPASEA</sequence>
<protein>
    <recommendedName>
        <fullName evidence="4">Secreted protein</fullName>
    </recommendedName>
</protein>
<keyword evidence="1" id="KW-1133">Transmembrane helix</keyword>
<feature type="transmembrane region" description="Helical" evidence="1">
    <location>
        <begin position="6"/>
        <end position="29"/>
    </location>
</feature>
<organism evidence="2 3">
    <name type="scientific">Streptomyces shaanxiensis</name>
    <dbReference type="NCBI Taxonomy" id="653357"/>
    <lineage>
        <taxon>Bacteria</taxon>
        <taxon>Bacillati</taxon>
        <taxon>Actinomycetota</taxon>
        <taxon>Actinomycetes</taxon>
        <taxon>Kitasatosporales</taxon>
        <taxon>Streptomycetaceae</taxon>
        <taxon>Streptomyces</taxon>
    </lineage>
</organism>
<comment type="caution">
    <text evidence="2">The sequence shown here is derived from an EMBL/GenBank/DDBJ whole genome shotgun (WGS) entry which is preliminary data.</text>
</comment>
<evidence type="ECO:0000256" key="1">
    <source>
        <dbReference type="SAM" id="Phobius"/>
    </source>
</evidence>
<dbReference type="RefSeq" id="WP_345017147.1">
    <property type="nucleotide sequence ID" value="NZ_BAAAZY010000015.1"/>
</dbReference>
<dbReference type="EMBL" id="BAAAZY010000015">
    <property type="protein sequence ID" value="GAA4073840.1"/>
    <property type="molecule type" value="Genomic_DNA"/>
</dbReference>
<evidence type="ECO:0008006" key="4">
    <source>
        <dbReference type="Google" id="ProtNLM"/>
    </source>
</evidence>
<keyword evidence="1" id="KW-0812">Transmembrane</keyword>
<reference evidence="3" key="1">
    <citation type="journal article" date="2019" name="Int. J. Syst. Evol. Microbiol.">
        <title>The Global Catalogue of Microorganisms (GCM) 10K type strain sequencing project: providing services to taxonomists for standard genome sequencing and annotation.</title>
        <authorList>
            <consortium name="The Broad Institute Genomics Platform"/>
            <consortium name="The Broad Institute Genome Sequencing Center for Infectious Disease"/>
            <person name="Wu L."/>
            <person name="Ma J."/>
        </authorList>
    </citation>
    <scope>NUCLEOTIDE SEQUENCE [LARGE SCALE GENOMIC DNA]</scope>
    <source>
        <strain evidence="3">JCM 16925</strain>
    </source>
</reference>
<proteinExistence type="predicted"/>
<keyword evidence="3" id="KW-1185">Reference proteome</keyword>
<evidence type="ECO:0000313" key="3">
    <source>
        <dbReference type="Proteomes" id="UP001499984"/>
    </source>
</evidence>
<gene>
    <name evidence="2" type="ORF">GCM10022233_59360</name>
</gene>
<keyword evidence="1" id="KW-0472">Membrane</keyword>
<accession>A0ABP7VVI6</accession>
<dbReference type="Proteomes" id="UP001499984">
    <property type="component" value="Unassembled WGS sequence"/>
</dbReference>
<name>A0ABP7VVI6_9ACTN</name>
<evidence type="ECO:0000313" key="2">
    <source>
        <dbReference type="EMBL" id="GAA4073840.1"/>
    </source>
</evidence>